<dbReference type="Pfam" id="PF04230">
    <property type="entry name" value="PS_pyruv_trans"/>
    <property type="match status" value="2"/>
</dbReference>
<dbReference type="PANTHER" id="PTHR36836">
    <property type="entry name" value="COLANIC ACID BIOSYNTHESIS PROTEIN WCAK"/>
    <property type="match status" value="1"/>
</dbReference>
<keyword evidence="2" id="KW-0808">Transferase</keyword>
<gene>
    <name evidence="2" type="ORF">BDZ31_001510</name>
</gene>
<name>A0A840IAJ7_9ACTN</name>
<evidence type="ECO:0000259" key="1">
    <source>
        <dbReference type="Pfam" id="PF04230"/>
    </source>
</evidence>
<organism evidence="2 3">
    <name type="scientific">Conexibacter arvalis</name>
    <dbReference type="NCBI Taxonomy" id="912552"/>
    <lineage>
        <taxon>Bacteria</taxon>
        <taxon>Bacillati</taxon>
        <taxon>Actinomycetota</taxon>
        <taxon>Thermoleophilia</taxon>
        <taxon>Solirubrobacterales</taxon>
        <taxon>Conexibacteraceae</taxon>
        <taxon>Conexibacter</taxon>
    </lineage>
</organism>
<dbReference type="Proteomes" id="UP000585272">
    <property type="component" value="Unassembled WGS sequence"/>
</dbReference>
<keyword evidence="3" id="KW-1185">Reference proteome</keyword>
<dbReference type="PANTHER" id="PTHR36836:SF1">
    <property type="entry name" value="COLANIC ACID BIOSYNTHESIS PROTEIN WCAK"/>
    <property type="match status" value="1"/>
</dbReference>
<dbReference type="AlphaFoldDB" id="A0A840IAJ7"/>
<proteinExistence type="predicted"/>
<evidence type="ECO:0000313" key="2">
    <source>
        <dbReference type="EMBL" id="MBB4661937.1"/>
    </source>
</evidence>
<accession>A0A840IAJ7</accession>
<protein>
    <submittedName>
        <fullName evidence="2">Polysaccharide pyruvyl transferase WcaK-like protein</fullName>
    </submittedName>
</protein>
<sequence length="424" mass="42256">MPSVLLAGAFGQRNPGDDALLDAFVRELSGWRCVATSREPARTAARHGVAAVQARDPRRVAGALRGADALVLAGGTVFKTLGGGAPAEPPGGRHPHALLRNALVLAATARLLGRRVALLGVGAGRLDDPIARRLARLLVRTADLLVLRDEESAATLAEIGAPTPFRIGADAAWPLLGAPLTPIPAAARRDGAIVVALGRHGGEAALAGRLAEAIAGAVGGGDAGAAPRPGALGPSAGGDAGAVGAAGAGAARGAPTLVRIQPWQVGDTLEDAAGLDDESHAHLLATALRRRGVGAEVVPPPATLRDARDLVAGARLVVATRFHATVAAAAAGTPFLAIAHEQKLAGLARRLGQPSVAADAPAPTLAAALAGALAHPPAPRAAVEEQVAAARDGFRLLRLLLTGGAADEGDDIGALPLAPARWAA</sequence>
<dbReference type="RefSeq" id="WP_183340524.1">
    <property type="nucleotide sequence ID" value="NZ_JACHNU010000001.1"/>
</dbReference>
<dbReference type="EMBL" id="JACHNU010000001">
    <property type="protein sequence ID" value="MBB4661937.1"/>
    <property type="molecule type" value="Genomic_DNA"/>
</dbReference>
<feature type="domain" description="Polysaccharide pyruvyl transferase" evidence="1">
    <location>
        <begin position="295"/>
        <end position="340"/>
    </location>
</feature>
<evidence type="ECO:0000313" key="3">
    <source>
        <dbReference type="Proteomes" id="UP000585272"/>
    </source>
</evidence>
<reference evidence="2 3" key="1">
    <citation type="submission" date="2020-08" db="EMBL/GenBank/DDBJ databases">
        <title>Genomic Encyclopedia of Archaeal and Bacterial Type Strains, Phase II (KMG-II): from individual species to whole genera.</title>
        <authorList>
            <person name="Goeker M."/>
        </authorList>
    </citation>
    <scope>NUCLEOTIDE SEQUENCE [LARGE SCALE GENOMIC DNA]</scope>
    <source>
        <strain evidence="2 3">DSM 23288</strain>
    </source>
</reference>
<dbReference type="InterPro" id="IPR007345">
    <property type="entry name" value="Polysacch_pyruvyl_Trfase"/>
</dbReference>
<dbReference type="GO" id="GO:0016740">
    <property type="term" value="F:transferase activity"/>
    <property type="evidence" value="ECO:0007669"/>
    <property type="project" value="UniProtKB-KW"/>
</dbReference>
<feature type="domain" description="Polysaccharide pyruvyl transferase" evidence="1">
    <location>
        <begin position="94"/>
        <end position="178"/>
    </location>
</feature>
<comment type="caution">
    <text evidence="2">The sequence shown here is derived from an EMBL/GenBank/DDBJ whole genome shotgun (WGS) entry which is preliminary data.</text>
</comment>